<dbReference type="Pfam" id="PF07943">
    <property type="entry name" value="PBP5_C"/>
    <property type="match status" value="1"/>
</dbReference>
<keyword evidence="8" id="KW-0133">Cell shape</keyword>
<evidence type="ECO:0000256" key="12">
    <source>
        <dbReference type="PIRSR" id="PIRSR618044-1"/>
    </source>
</evidence>
<feature type="domain" description="Peptidase S11 D-alanyl-D-alanine carboxypeptidase A N-terminal" evidence="16">
    <location>
        <begin position="34"/>
        <end position="266"/>
    </location>
</feature>
<dbReference type="InterPro" id="IPR001967">
    <property type="entry name" value="Peptidase_S11_N"/>
</dbReference>
<evidence type="ECO:0000256" key="13">
    <source>
        <dbReference type="PIRSR" id="PIRSR618044-2"/>
    </source>
</evidence>
<evidence type="ECO:0000256" key="11">
    <source>
        <dbReference type="ARBA" id="ARBA00034000"/>
    </source>
</evidence>
<feature type="active site" description="Proton acceptor" evidence="12">
    <location>
        <position position="72"/>
    </location>
</feature>
<evidence type="ECO:0000256" key="7">
    <source>
        <dbReference type="ARBA" id="ARBA00022801"/>
    </source>
</evidence>
<dbReference type="PANTHER" id="PTHR21581:SF33">
    <property type="entry name" value="D-ALANYL-D-ALANINE CARBOXYPEPTIDASE DACB"/>
    <property type="match status" value="1"/>
</dbReference>
<dbReference type="GO" id="GO:0006508">
    <property type="term" value="P:proteolysis"/>
    <property type="evidence" value="ECO:0007669"/>
    <property type="project" value="UniProtKB-KW"/>
</dbReference>
<dbReference type="GO" id="GO:0071555">
    <property type="term" value="P:cell wall organization"/>
    <property type="evidence" value="ECO:0007669"/>
    <property type="project" value="UniProtKB-KW"/>
</dbReference>
<dbReference type="InterPro" id="IPR018044">
    <property type="entry name" value="Peptidase_S11"/>
</dbReference>
<dbReference type="RefSeq" id="WP_207600307.1">
    <property type="nucleotide sequence ID" value="NZ_JAFNJU010000009.1"/>
</dbReference>
<organism evidence="18 19">
    <name type="scientific">Proteiniclasticum aestuarii</name>
    <dbReference type="NCBI Taxonomy" id="2817862"/>
    <lineage>
        <taxon>Bacteria</taxon>
        <taxon>Bacillati</taxon>
        <taxon>Bacillota</taxon>
        <taxon>Clostridia</taxon>
        <taxon>Eubacteriales</taxon>
        <taxon>Clostridiaceae</taxon>
        <taxon>Proteiniclasticum</taxon>
    </lineage>
</organism>
<keyword evidence="5" id="KW-0645">Protease</keyword>
<evidence type="ECO:0000256" key="1">
    <source>
        <dbReference type="ARBA" id="ARBA00004752"/>
    </source>
</evidence>
<evidence type="ECO:0000256" key="9">
    <source>
        <dbReference type="ARBA" id="ARBA00022984"/>
    </source>
</evidence>
<keyword evidence="15" id="KW-0472">Membrane</keyword>
<evidence type="ECO:0000259" key="17">
    <source>
        <dbReference type="Pfam" id="PF07943"/>
    </source>
</evidence>
<dbReference type="GO" id="GO:0009252">
    <property type="term" value="P:peptidoglycan biosynthetic process"/>
    <property type="evidence" value="ECO:0007669"/>
    <property type="project" value="UniProtKB-KW"/>
</dbReference>
<sequence>MRHNKIKLPGMIILILLMSTITVQSVFGSTIETRTPPPETFSESIVVMDAKTGVVLYDKQSEKQNLIASTTKVMTALLAVEMLDLEKMVTVGPNPPYAKGASMGFKEGEEIMVIDLLYALMLHSANDAAEILAEEISGSIEAFAKLMTERAHSIGAVNTEFYNPSGLFYDDSENNRSTARDLALITAEAGKNEKLLEIAQKHSHMLPLTNLLTDMNRWATNKNDMMRKNSQYYYEPVIMGKTGWTPEAGFSYTSLAEKDGRTLVVSIVKGVNQSTYWTESKELFEWAFENTAVHVLYKKGQEMKKIVLPDGEERTLVAREDFHYVSTDQSEPKPLLEFDEIVITEDHQKGDVIDTVNVIINNNEVGKIDLVCESDILFTEAELEESQILDEIKENSLLNKIVPLLLGTVSVLAILTIGMRMLNTAKKRKRRKMSHKRMEYLKRIENQKR</sequence>
<evidence type="ECO:0000256" key="5">
    <source>
        <dbReference type="ARBA" id="ARBA00022670"/>
    </source>
</evidence>
<keyword evidence="15" id="KW-0812">Transmembrane</keyword>
<dbReference type="Proteomes" id="UP000664218">
    <property type="component" value="Unassembled WGS sequence"/>
</dbReference>
<dbReference type="EC" id="3.4.16.4" evidence="3"/>
<keyword evidence="6" id="KW-0732">Signal</keyword>
<keyword evidence="7" id="KW-0378">Hydrolase</keyword>
<protein>
    <recommendedName>
        <fullName evidence="3">serine-type D-Ala-D-Ala carboxypeptidase</fullName>
        <ecNumber evidence="3">3.4.16.4</ecNumber>
    </recommendedName>
</protein>
<evidence type="ECO:0000313" key="19">
    <source>
        <dbReference type="Proteomes" id="UP000664218"/>
    </source>
</evidence>
<proteinExistence type="inferred from homology"/>
<feature type="active site" description="Acyl-ester intermediate" evidence="12">
    <location>
        <position position="69"/>
    </location>
</feature>
<comment type="pathway">
    <text evidence="1">Cell wall biogenesis; peptidoglycan biosynthesis.</text>
</comment>
<comment type="catalytic activity">
    <reaction evidence="11">
        <text>Preferential cleavage: (Ac)2-L-Lys-D-Ala-|-D-Ala. Also transpeptidation of peptidyl-alanyl moieties that are N-acyl substituents of D-alanine.</text>
        <dbReference type="EC" id="3.4.16.4"/>
    </reaction>
</comment>
<keyword evidence="19" id="KW-1185">Reference proteome</keyword>
<evidence type="ECO:0000256" key="8">
    <source>
        <dbReference type="ARBA" id="ARBA00022960"/>
    </source>
</evidence>
<evidence type="ECO:0000256" key="2">
    <source>
        <dbReference type="ARBA" id="ARBA00007164"/>
    </source>
</evidence>
<dbReference type="InterPro" id="IPR012338">
    <property type="entry name" value="Beta-lactam/transpept-like"/>
</dbReference>
<gene>
    <name evidence="18" type="ORF">J3A84_12175</name>
</gene>
<keyword evidence="9" id="KW-0573">Peptidoglycan synthesis</keyword>
<feature type="binding site" evidence="13">
    <location>
        <position position="241"/>
    </location>
    <ligand>
        <name>substrate</name>
    </ligand>
</feature>
<comment type="similarity">
    <text evidence="2 14">Belongs to the peptidase S11 family.</text>
</comment>
<dbReference type="PANTHER" id="PTHR21581">
    <property type="entry name" value="D-ALANYL-D-ALANINE CARBOXYPEPTIDASE"/>
    <property type="match status" value="1"/>
</dbReference>
<name>A0A939H7L7_9CLOT</name>
<accession>A0A939H7L7</accession>
<feature type="domain" description="Peptidase S11 D-Ala-D-Ala carboxypeptidase A C-terminal" evidence="17">
    <location>
        <begin position="296"/>
        <end position="376"/>
    </location>
</feature>
<dbReference type="GO" id="GO:0009002">
    <property type="term" value="F:serine-type D-Ala-D-Ala carboxypeptidase activity"/>
    <property type="evidence" value="ECO:0007669"/>
    <property type="project" value="UniProtKB-EC"/>
</dbReference>
<dbReference type="Gene3D" id="3.40.710.10">
    <property type="entry name" value="DD-peptidase/beta-lactamase superfamily"/>
    <property type="match status" value="1"/>
</dbReference>
<dbReference type="PRINTS" id="PR00725">
    <property type="entry name" value="DADACBPTASE1"/>
</dbReference>
<dbReference type="Pfam" id="PF00768">
    <property type="entry name" value="Peptidase_S11"/>
    <property type="match status" value="1"/>
</dbReference>
<reference evidence="18" key="1">
    <citation type="submission" date="2021-03" db="EMBL/GenBank/DDBJ databases">
        <title>Proteiniclasticum marinus sp. nov., isolated from tidal flat sediment.</title>
        <authorList>
            <person name="Namirimu T."/>
            <person name="Yang J.-A."/>
            <person name="Yang S.-H."/>
            <person name="Kim Y.-J."/>
            <person name="Kwon K.K."/>
        </authorList>
    </citation>
    <scope>NUCLEOTIDE SEQUENCE</scope>
    <source>
        <strain evidence="18">SCR006</strain>
    </source>
</reference>
<evidence type="ECO:0000256" key="6">
    <source>
        <dbReference type="ARBA" id="ARBA00022729"/>
    </source>
</evidence>
<feature type="transmembrane region" description="Helical" evidence="15">
    <location>
        <begin position="401"/>
        <end position="422"/>
    </location>
</feature>
<dbReference type="GO" id="GO:0008360">
    <property type="term" value="P:regulation of cell shape"/>
    <property type="evidence" value="ECO:0007669"/>
    <property type="project" value="UniProtKB-KW"/>
</dbReference>
<evidence type="ECO:0000256" key="10">
    <source>
        <dbReference type="ARBA" id="ARBA00023316"/>
    </source>
</evidence>
<dbReference type="EMBL" id="JAFNJU010000009">
    <property type="protein sequence ID" value="MBO1265787.1"/>
    <property type="molecule type" value="Genomic_DNA"/>
</dbReference>
<evidence type="ECO:0000259" key="16">
    <source>
        <dbReference type="Pfam" id="PF00768"/>
    </source>
</evidence>
<dbReference type="InterPro" id="IPR012907">
    <property type="entry name" value="Peptidase_S11_C"/>
</dbReference>
<evidence type="ECO:0000313" key="18">
    <source>
        <dbReference type="EMBL" id="MBO1265787.1"/>
    </source>
</evidence>
<evidence type="ECO:0000256" key="4">
    <source>
        <dbReference type="ARBA" id="ARBA00022645"/>
    </source>
</evidence>
<dbReference type="SUPFAM" id="SSF56601">
    <property type="entry name" value="beta-lactamase/transpeptidase-like"/>
    <property type="match status" value="1"/>
</dbReference>
<dbReference type="AlphaFoldDB" id="A0A939H7L7"/>
<evidence type="ECO:0000256" key="15">
    <source>
        <dbReference type="SAM" id="Phobius"/>
    </source>
</evidence>
<keyword evidence="10" id="KW-0961">Cell wall biogenesis/degradation</keyword>
<evidence type="ECO:0000256" key="14">
    <source>
        <dbReference type="RuleBase" id="RU004016"/>
    </source>
</evidence>
<keyword evidence="4 18" id="KW-0121">Carboxypeptidase</keyword>
<evidence type="ECO:0000256" key="3">
    <source>
        <dbReference type="ARBA" id="ARBA00012448"/>
    </source>
</evidence>
<feature type="active site" evidence="12">
    <location>
        <position position="124"/>
    </location>
</feature>
<keyword evidence="15" id="KW-1133">Transmembrane helix</keyword>
<comment type="caution">
    <text evidence="18">The sequence shown here is derived from an EMBL/GenBank/DDBJ whole genome shotgun (WGS) entry which is preliminary data.</text>
</comment>